<dbReference type="Pfam" id="PF00005">
    <property type="entry name" value="ABC_tran"/>
    <property type="match status" value="1"/>
</dbReference>
<dbReference type="InterPro" id="IPR027417">
    <property type="entry name" value="P-loop_NTPase"/>
</dbReference>
<dbReference type="AlphaFoldDB" id="A0A099I5W3"/>
<dbReference type="GO" id="GO:0016887">
    <property type="term" value="F:ATP hydrolysis activity"/>
    <property type="evidence" value="ECO:0007669"/>
    <property type="project" value="InterPro"/>
</dbReference>
<dbReference type="SUPFAM" id="SSF52540">
    <property type="entry name" value="P-loop containing nucleoside triphosphate hydrolases"/>
    <property type="match status" value="1"/>
</dbReference>
<dbReference type="PROSITE" id="PS50893">
    <property type="entry name" value="ABC_TRANSPORTER_2"/>
    <property type="match status" value="1"/>
</dbReference>
<feature type="domain" description="ABC transporter" evidence="4">
    <location>
        <begin position="2"/>
        <end position="232"/>
    </location>
</feature>
<dbReference type="Proteomes" id="UP000030008">
    <property type="component" value="Unassembled WGS sequence"/>
</dbReference>
<dbReference type="RefSeq" id="WP_002608235.1">
    <property type="nucleotide sequence ID" value="NZ_AP025565.1"/>
</dbReference>
<dbReference type="EMBL" id="JQIF01000048">
    <property type="protein sequence ID" value="KGJ53095.1"/>
    <property type="molecule type" value="Genomic_DNA"/>
</dbReference>
<keyword evidence="2" id="KW-0547">Nucleotide-binding</keyword>
<dbReference type="PANTHER" id="PTHR45772">
    <property type="entry name" value="CONSERVED COMPONENT OF ABC TRANSPORTER FOR NATURAL AMINO ACIDS-RELATED"/>
    <property type="match status" value="1"/>
</dbReference>
<evidence type="ECO:0000256" key="1">
    <source>
        <dbReference type="ARBA" id="ARBA00022448"/>
    </source>
</evidence>
<evidence type="ECO:0000313" key="7">
    <source>
        <dbReference type="EMBL" id="MZH56544.1"/>
    </source>
</evidence>
<dbReference type="InterPro" id="IPR051120">
    <property type="entry name" value="ABC_AA/LPS_Transport"/>
</dbReference>
<sequence>MLELRNVSFEVDGKKILNNISLTMEDNRFTVITGPNGGGKSTLAKLIMGIEKPTEGEILFDGEDITAMSIDERAKRKIGYAFQQPPRFKGMSVRKLLSLAHGKDLDEEICCSYLTDVGLCSKDYLNRDVDASLSGGEVKRIEIASILARDLKLSIFDEPEAGIDLWSFAKLVETFQKLQRESRQSIILISHQERIMQLADEIIIIENGAIKTKGKRDDILPSLMSEFDSCEFKK</sequence>
<evidence type="ECO:0000256" key="3">
    <source>
        <dbReference type="ARBA" id="ARBA00022840"/>
    </source>
</evidence>
<dbReference type="EMBL" id="WWTN01000020">
    <property type="protein sequence ID" value="MZH56544.1"/>
    <property type="molecule type" value="Genomic_DNA"/>
</dbReference>
<dbReference type="EMBL" id="JAKTMA010000003">
    <property type="protein sequence ID" value="MCR0231670.1"/>
    <property type="molecule type" value="Genomic_DNA"/>
</dbReference>
<reference evidence="5 9" key="1">
    <citation type="submission" date="2014-08" db="EMBL/GenBank/DDBJ databases">
        <title>Clostridium innocuum, an unnegligible vancomycin-resistant pathogen causing extra-intestinal infections.</title>
        <authorList>
            <person name="Feng Y."/>
            <person name="Chiu C.-H."/>
        </authorList>
    </citation>
    <scope>NUCLEOTIDE SEQUENCE [LARGE SCALE GENOMIC DNA]</scope>
    <source>
        <strain evidence="5 9">AN88</strain>
    </source>
</reference>
<evidence type="ECO:0000256" key="2">
    <source>
        <dbReference type="ARBA" id="ARBA00022741"/>
    </source>
</evidence>
<keyword evidence="3 5" id="KW-0067">ATP-binding</keyword>
<dbReference type="Gene3D" id="3.40.50.300">
    <property type="entry name" value="P-loop containing nucleotide triphosphate hydrolases"/>
    <property type="match status" value="1"/>
</dbReference>
<evidence type="ECO:0000313" key="6">
    <source>
        <dbReference type="EMBL" id="MCR0231670.1"/>
    </source>
</evidence>
<protein>
    <submittedName>
        <fullName evidence="5">ABC transporter ATP-binding protein</fullName>
    </submittedName>
    <submittedName>
        <fullName evidence="6">ATP-binding cassette domain-containing protein</fullName>
    </submittedName>
</protein>
<gene>
    <name evidence="5" type="ORF">CIAN88_11520</name>
    <name evidence="8" type="ORF">G4D54_06755</name>
    <name evidence="7" type="ORF">GT664_12480</name>
    <name evidence="6" type="ORF">MKC95_02665</name>
</gene>
<dbReference type="InterPro" id="IPR003439">
    <property type="entry name" value="ABC_transporter-like_ATP-bd"/>
</dbReference>
<dbReference type="InterPro" id="IPR003593">
    <property type="entry name" value="AAA+_ATPase"/>
</dbReference>
<accession>A0A099I5W3</accession>
<reference evidence="8 10" key="3">
    <citation type="submission" date="2020-02" db="EMBL/GenBank/DDBJ databases">
        <authorList>
            <person name="Kociolek L.K."/>
            <person name="Ozer E.A."/>
        </authorList>
    </citation>
    <scope>NUCLEOTIDE SEQUENCE [LARGE SCALE GENOMIC DNA]</scope>
    <source>
        <strain evidence="8 10">ATCC 14501</strain>
    </source>
</reference>
<proteinExistence type="predicted"/>
<evidence type="ECO:0000313" key="9">
    <source>
        <dbReference type="Proteomes" id="UP000030008"/>
    </source>
</evidence>
<evidence type="ECO:0000259" key="4">
    <source>
        <dbReference type="PROSITE" id="PS50893"/>
    </source>
</evidence>
<evidence type="ECO:0000313" key="10">
    <source>
        <dbReference type="Proteomes" id="UP000503330"/>
    </source>
</evidence>
<reference evidence="6" key="4">
    <citation type="journal article" date="2022" name="Clin. Infect. Dis.">
        <title>Association between Clostridium innocuum and antibiotic-associated diarrhea in adults and children: A cross-sectional study and comparative genomics analysis.</title>
        <authorList>
            <person name="Cherny K.E."/>
            <person name="Muscat E.B."/>
            <person name="Balaji A."/>
            <person name="Mukherjee J."/>
            <person name="Ozer E.A."/>
            <person name="Angarone M.P."/>
            <person name="Hauser A.R."/>
            <person name="Sichel J.S."/>
            <person name="Amponsah E."/>
            <person name="Kociolek L.K."/>
        </authorList>
    </citation>
    <scope>NUCLEOTIDE SEQUENCE</scope>
    <source>
        <strain evidence="6">NU1-AC-029v</strain>
    </source>
</reference>
<dbReference type="Proteomes" id="UP000503330">
    <property type="component" value="Chromosome"/>
</dbReference>
<name>A0A099I5W3_CLOIN</name>
<keyword evidence="1" id="KW-0813">Transport</keyword>
<dbReference type="Proteomes" id="UP000604383">
    <property type="component" value="Unassembled WGS sequence"/>
</dbReference>
<dbReference type="GO" id="GO:0005886">
    <property type="term" value="C:plasma membrane"/>
    <property type="evidence" value="ECO:0007669"/>
    <property type="project" value="TreeGrafter"/>
</dbReference>
<evidence type="ECO:0000313" key="5">
    <source>
        <dbReference type="EMBL" id="KGJ53095.1"/>
    </source>
</evidence>
<dbReference type="SMART" id="SM00382">
    <property type="entry name" value="AAA"/>
    <property type="match status" value="1"/>
</dbReference>
<dbReference type="EMBL" id="CP048838">
    <property type="protein sequence ID" value="QJA02143.1"/>
    <property type="molecule type" value="Genomic_DNA"/>
</dbReference>
<dbReference type="GeneID" id="61925222"/>
<reference evidence="7" key="2">
    <citation type="journal article" date="2019" name="Nat. Med.">
        <title>A library of human gut bacterial isolates paired with longitudinal multiomics data enables mechanistic microbiome research.</title>
        <authorList>
            <person name="Poyet M."/>
            <person name="Groussin M."/>
            <person name="Gibbons S.M."/>
            <person name="Avila-Pacheco J."/>
            <person name="Jiang X."/>
            <person name="Kearney S.M."/>
            <person name="Perrotta A.R."/>
            <person name="Berdy B."/>
            <person name="Zhao S."/>
            <person name="Lieberman T.D."/>
            <person name="Swanson P.K."/>
            <person name="Smith M."/>
            <person name="Roesemann S."/>
            <person name="Alexander J.E."/>
            <person name="Rich S.A."/>
            <person name="Livny J."/>
            <person name="Vlamakis H."/>
            <person name="Clish C."/>
            <person name="Bullock K."/>
            <person name="Deik A."/>
            <person name="Scott J."/>
            <person name="Pierce K.A."/>
            <person name="Xavier R.J."/>
            <person name="Alm E.J."/>
        </authorList>
    </citation>
    <scope>NUCLEOTIDE SEQUENCE</scope>
    <source>
        <strain evidence="7">BIOML-A12</strain>
    </source>
</reference>
<dbReference type="Proteomes" id="UP001203972">
    <property type="component" value="Unassembled WGS sequence"/>
</dbReference>
<dbReference type="GO" id="GO:0005524">
    <property type="term" value="F:ATP binding"/>
    <property type="evidence" value="ECO:0007669"/>
    <property type="project" value="UniProtKB-KW"/>
</dbReference>
<evidence type="ECO:0000313" key="8">
    <source>
        <dbReference type="EMBL" id="QJA02143.1"/>
    </source>
</evidence>
<organism evidence="5 9">
    <name type="scientific">Clostridium innocuum</name>
    <dbReference type="NCBI Taxonomy" id="1522"/>
    <lineage>
        <taxon>Bacteria</taxon>
        <taxon>Bacillati</taxon>
        <taxon>Bacillota</taxon>
        <taxon>Clostridia</taxon>
        <taxon>Eubacteriales</taxon>
        <taxon>Clostridiaceae</taxon>
        <taxon>Clostridium</taxon>
    </lineage>
</organism>